<keyword evidence="2" id="KW-1185">Reference proteome</keyword>
<comment type="caution">
    <text evidence="1">The sequence shown here is derived from an EMBL/GenBank/DDBJ whole genome shotgun (WGS) entry which is preliminary data.</text>
</comment>
<dbReference type="Proteomes" id="UP001151760">
    <property type="component" value="Unassembled WGS sequence"/>
</dbReference>
<evidence type="ECO:0000313" key="2">
    <source>
        <dbReference type="Proteomes" id="UP001151760"/>
    </source>
</evidence>
<sequence>MRALYSSHIACFQLGSRRAWKGDLGMWEEVVTWKFYFGLAFTILTLKRVTIGCYQVDGGGGGGGGELFGGGVFGGSVVFSGDGVGNEVRGVVCGVACGVVCGVVKALISMMIVRVPEKDRWCGARGKFVRWKGVRVTKASKRTKLYKKQGEKKLAQNAFDRASCIDPLLALHWACMSADMSIRQIDEDENSIEDLNVDAH</sequence>
<proteinExistence type="predicted"/>
<evidence type="ECO:0000313" key="1">
    <source>
        <dbReference type="EMBL" id="GJT10327.1"/>
    </source>
</evidence>
<organism evidence="1 2">
    <name type="scientific">Tanacetum coccineum</name>
    <dbReference type="NCBI Taxonomy" id="301880"/>
    <lineage>
        <taxon>Eukaryota</taxon>
        <taxon>Viridiplantae</taxon>
        <taxon>Streptophyta</taxon>
        <taxon>Embryophyta</taxon>
        <taxon>Tracheophyta</taxon>
        <taxon>Spermatophyta</taxon>
        <taxon>Magnoliopsida</taxon>
        <taxon>eudicotyledons</taxon>
        <taxon>Gunneridae</taxon>
        <taxon>Pentapetalae</taxon>
        <taxon>asterids</taxon>
        <taxon>campanulids</taxon>
        <taxon>Asterales</taxon>
        <taxon>Asteraceae</taxon>
        <taxon>Asteroideae</taxon>
        <taxon>Anthemideae</taxon>
        <taxon>Anthemidinae</taxon>
        <taxon>Tanacetum</taxon>
    </lineage>
</organism>
<reference evidence="1" key="1">
    <citation type="journal article" date="2022" name="Int. J. Mol. Sci.">
        <title>Draft Genome of Tanacetum Coccineum: Genomic Comparison of Closely Related Tanacetum-Family Plants.</title>
        <authorList>
            <person name="Yamashiro T."/>
            <person name="Shiraishi A."/>
            <person name="Nakayama K."/>
            <person name="Satake H."/>
        </authorList>
    </citation>
    <scope>NUCLEOTIDE SEQUENCE</scope>
</reference>
<dbReference type="EMBL" id="BQNB010012979">
    <property type="protein sequence ID" value="GJT10327.1"/>
    <property type="molecule type" value="Genomic_DNA"/>
</dbReference>
<gene>
    <name evidence="1" type="ORF">Tco_0857369</name>
</gene>
<feature type="non-terminal residue" evidence="1">
    <location>
        <position position="200"/>
    </location>
</feature>
<reference evidence="1" key="2">
    <citation type="submission" date="2022-01" db="EMBL/GenBank/DDBJ databases">
        <authorList>
            <person name="Yamashiro T."/>
            <person name="Shiraishi A."/>
            <person name="Satake H."/>
            <person name="Nakayama K."/>
        </authorList>
    </citation>
    <scope>NUCLEOTIDE SEQUENCE</scope>
</reference>
<accession>A0ABQ5B8T3</accession>
<name>A0ABQ5B8T3_9ASTR</name>
<protein>
    <submittedName>
        <fullName evidence="1">Uncharacterized protein</fullName>
    </submittedName>
</protein>